<dbReference type="PANTHER" id="PTHR43620:SF7">
    <property type="entry name" value="GLYCEROPHOSPHODIESTER PHOSPHODIESTERASE GDPD5-RELATED"/>
    <property type="match status" value="1"/>
</dbReference>
<evidence type="ECO:0000256" key="3">
    <source>
        <dbReference type="ARBA" id="ARBA00022729"/>
    </source>
</evidence>
<dbReference type="GO" id="GO:0006629">
    <property type="term" value="P:lipid metabolic process"/>
    <property type="evidence" value="ECO:0007669"/>
    <property type="project" value="InterPro"/>
</dbReference>
<protein>
    <recommendedName>
        <fullName evidence="2">glycerophosphodiester phosphodiesterase</fullName>
        <ecNumber evidence="2">3.1.4.46</ecNumber>
    </recommendedName>
</protein>
<organism evidence="7">
    <name type="scientific">Aegilops tauschii</name>
    <name type="common">Tausch's goatgrass</name>
    <name type="synonym">Aegilops squarrosa</name>
    <dbReference type="NCBI Taxonomy" id="37682"/>
    <lineage>
        <taxon>Eukaryota</taxon>
        <taxon>Viridiplantae</taxon>
        <taxon>Streptophyta</taxon>
        <taxon>Embryophyta</taxon>
        <taxon>Tracheophyta</taxon>
        <taxon>Spermatophyta</taxon>
        <taxon>Magnoliopsida</taxon>
        <taxon>Liliopsida</taxon>
        <taxon>Poales</taxon>
        <taxon>Poaceae</taxon>
        <taxon>BOP clade</taxon>
        <taxon>Pooideae</taxon>
        <taxon>Triticodae</taxon>
        <taxon>Triticeae</taxon>
        <taxon>Triticinae</taxon>
        <taxon>Aegilops</taxon>
    </lineage>
</organism>
<dbReference type="AlphaFoldDB" id="M8C4Q1"/>
<accession>M8C4Q1</accession>
<dbReference type="GO" id="GO:0008889">
    <property type="term" value="F:glycerophosphodiester phosphodiesterase activity"/>
    <property type="evidence" value="ECO:0007669"/>
    <property type="project" value="UniProtKB-EC"/>
</dbReference>
<keyword evidence="5" id="KW-0378">Hydrolase</keyword>
<comment type="similarity">
    <text evidence="1">Belongs to the glycerophosphoryl diester phosphodiesterase family.</text>
</comment>
<dbReference type="PROSITE" id="PS51704">
    <property type="entry name" value="GP_PDE"/>
    <property type="match status" value="2"/>
</dbReference>
<dbReference type="CDD" id="cd08603">
    <property type="entry name" value="GDPD_SHV3_repeat_1"/>
    <property type="match status" value="1"/>
</dbReference>
<proteinExistence type="inferred from homology"/>
<evidence type="ECO:0000256" key="6">
    <source>
        <dbReference type="ARBA" id="ARBA00047512"/>
    </source>
</evidence>
<dbReference type="GO" id="GO:0006071">
    <property type="term" value="P:glycerol metabolic process"/>
    <property type="evidence" value="ECO:0007669"/>
    <property type="project" value="UniProtKB-KW"/>
</dbReference>
<dbReference type="EC" id="3.1.4.46" evidence="2"/>
<dbReference type="Pfam" id="PF03009">
    <property type="entry name" value="GDPD"/>
    <property type="match status" value="2"/>
</dbReference>
<evidence type="ECO:0000313" key="7">
    <source>
        <dbReference type="EnsemblPlants" id="EMT29224"/>
    </source>
</evidence>
<comment type="catalytic activity">
    <reaction evidence="6">
        <text>a sn-glycero-3-phosphodiester + H2O = an alcohol + sn-glycerol 3-phosphate + H(+)</text>
        <dbReference type="Rhea" id="RHEA:12969"/>
        <dbReference type="ChEBI" id="CHEBI:15377"/>
        <dbReference type="ChEBI" id="CHEBI:15378"/>
        <dbReference type="ChEBI" id="CHEBI:30879"/>
        <dbReference type="ChEBI" id="CHEBI:57597"/>
        <dbReference type="ChEBI" id="CHEBI:83408"/>
        <dbReference type="EC" id="3.1.4.46"/>
    </reaction>
</comment>
<dbReference type="SUPFAM" id="SSF51695">
    <property type="entry name" value="PLC-like phosphodiesterases"/>
    <property type="match status" value="3"/>
</dbReference>
<evidence type="ECO:0000256" key="5">
    <source>
        <dbReference type="ARBA" id="ARBA00022801"/>
    </source>
</evidence>
<evidence type="ECO:0000256" key="1">
    <source>
        <dbReference type="ARBA" id="ARBA00007277"/>
    </source>
</evidence>
<dbReference type="InterPro" id="IPR017946">
    <property type="entry name" value="PLC-like_Pdiesterase_TIM-brl"/>
</dbReference>
<evidence type="ECO:0000256" key="4">
    <source>
        <dbReference type="ARBA" id="ARBA00022798"/>
    </source>
</evidence>
<dbReference type="EnsemblPlants" id="EMT29224">
    <property type="protein sequence ID" value="EMT29224"/>
    <property type="gene ID" value="F775_27225"/>
</dbReference>
<keyword evidence="4" id="KW-0319">Glycerol metabolism</keyword>
<dbReference type="PANTHER" id="PTHR43620">
    <property type="entry name" value="GLYCEROPHOSPHORYL DIESTER PHOSPHODIESTERASE"/>
    <property type="match status" value="1"/>
</dbReference>
<dbReference type="InterPro" id="IPR030395">
    <property type="entry name" value="GP_PDE_dom"/>
</dbReference>
<dbReference type="FunFam" id="3.20.20.190:FF:000013">
    <property type="entry name" value="Glycerophosphodiester phosphodiesterase GDPDL3"/>
    <property type="match status" value="1"/>
</dbReference>
<sequence>MGSGRVFSVVASVVLLWLGVAAAQGDSPWKTLSGNAPAIIAKGGFSGLFPDSSEFAYQFAMIASSPDTILYCDVRLTKDGLGVCLPDIKMDNCTNIPDFYPKGKKSYLVNGVSTTGWFSVDYNGTELSQVSLKQSIFSRTPRFDPSFFPLLAVEDVASKFKPPGMWLNIQHDGFYSQFNMSMRKYILSVSRRVIVDYISSPEASFLTSISGRVSNNTKLVFRFLDEATLEPSTKETYGSMLKNLTFIKTFASGILVPKKYIWPVSPDNYLQPYTSIVDDAHKAGLEIYAADFANDFALSYNHSYDPLAESLSFIDNGAFSVDGILTDFPVTPSEAIGCFANLNKSNTDHGKPLIISHNGASGDYPGCTDLAYQKAVDDGADVIDCPVQVTKDGIPVCMGSINLMDSTTVAKSPFASQAAVMKDIESVLGVFTFNLTWDDIVKNLKPKISTPLSTFSLDRNPRYRNAGNFMRLSDFLDFSKDKDLSGIMISIECHVGLCWCVGIHPVAHMFVSPYGGAGVWAFSNSPTRQFSLTHKGWRVGICHLAHTPVSSPTPKLPVAMRSAVYMATALVCSVDGNCPSVLLSNHGNCSSATWQLQHAAFLAEELGFDMVDAVIKALDDSGYNKQTAQKVMIQSTNSSVLVKLKQQTKYDLVYMINEDVSDAGPSSLAGIKKFADAVSVETSSVFPENRHFTSHQTDLVESLQTAGLSVYAYTLMNEFVAQPYDFFSDATAEIIAYVQGAGVDGLITDFPATARRYKSNTCMNMGNKTPSFMAPPRPGDLLQLISKPAQPPALAPMPLLMDSDVSEPPLPPARLNNGTTAPAPSSAPRMQTRIPFLVTLAMLCVWATV</sequence>
<keyword evidence="3" id="KW-0732">Signal</keyword>
<dbReference type="CDD" id="cd08604">
    <property type="entry name" value="GDPD_SHV3_repeat_2"/>
    <property type="match status" value="1"/>
</dbReference>
<dbReference type="Gene3D" id="3.20.20.190">
    <property type="entry name" value="Phosphatidylinositol (PI) phosphodiesterase"/>
    <property type="match status" value="3"/>
</dbReference>
<name>M8C4Q1_AEGTA</name>
<reference evidence="7" key="1">
    <citation type="submission" date="2015-06" db="UniProtKB">
        <authorList>
            <consortium name="EnsemblPlants"/>
        </authorList>
    </citation>
    <scope>IDENTIFICATION</scope>
</reference>
<evidence type="ECO:0000256" key="2">
    <source>
        <dbReference type="ARBA" id="ARBA00012247"/>
    </source>
</evidence>